<gene>
    <name evidence="4" type="ORF">B9O19_02008</name>
</gene>
<dbReference type="PANTHER" id="PTHR34295:SF1">
    <property type="entry name" value="BIOTIN TRANSPORTER BIOY"/>
    <property type="match status" value="1"/>
</dbReference>
<dbReference type="PIRSF" id="PIRSF016661">
    <property type="entry name" value="BioY"/>
    <property type="match status" value="1"/>
</dbReference>
<dbReference type="GO" id="GO:0005886">
    <property type="term" value="C:plasma membrane"/>
    <property type="evidence" value="ECO:0007669"/>
    <property type="project" value="UniProtKB-SubCell"/>
</dbReference>
<dbReference type="Pfam" id="PF02632">
    <property type="entry name" value="BioY"/>
    <property type="match status" value="1"/>
</dbReference>
<protein>
    <recommendedName>
        <fullName evidence="2">Biotin transporter</fullName>
    </recommendedName>
</protein>
<evidence type="ECO:0000256" key="3">
    <source>
        <dbReference type="SAM" id="Phobius"/>
    </source>
</evidence>
<dbReference type="GeneID" id="98063384"/>
<organism evidence="4 5">
    <name type="scientific">Monoglobus pectinilyticus</name>
    <dbReference type="NCBI Taxonomy" id="1981510"/>
    <lineage>
        <taxon>Bacteria</taxon>
        <taxon>Bacillati</taxon>
        <taxon>Bacillota</taxon>
        <taxon>Clostridia</taxon>
        <taxon>Monoglobales</taxon>
        <taxon>Monoglobaceae</taxon>
        <taxon>Monoglobus</taxon>
    </lineage>
</organism>
<feature type="transmembrane region" description="Helical" evidence="3">
    <location>
        <begin position="117"/>
        <end position="137"/>
    </location>
</feature>
<reference evidence="4 5" key="1">
    <citation type="submission" date="2017-04" db="EMBL/GenBank/DDBJ databases">
        <title>Monoglobus pectinilyticus 14 draft genome.</title>
        <authorList>
            <person name="Kim C."/>
            <person name="Rosendale D.I."/>
            <person name="Kelly W.J."/>
            <person name="Tannock G.W."/>
            <person name="Patchett M.L."/>
            <person name="Jordens J.Z."/>
        </authorList>
    </citation>
    <scope>NUCLEOTIDE SEQUENCE [LARGE SCALE GENOMIC DNA]</scope>
    <source>
        <strain evidence="4 5">14</strain>
    </source>
</reference>
<keyword evidence="2 3" id="KW-0472">Membrane</keyword>
<keyword evidence="3" id="KW-1133">Transmembrane helix</keyword>
<evidence type="ECO:0000256" key="2">
    <source>
        <dbReference type="PIRNR" id="PIRNR016661"/>
    </source>
</evidence>
<dbReference type="OrthoDB" id="9803495at2"/>
<keyword evidence="2" id="KW-0813">Transport</keyword>
<keyword evidence="5" id="KW-1185">Reference proteome</keyword>
<dbReference type="KEGG" id="mpec:B9O19_02008"/>
<comment type="subcellular location">
    <subcellularLocation>
        <location evidence="2">Cell membrane</location>
        <topology evidence="2">Multi-pass membrane protein</topology>
    </subcellularLocation>
</comment>
<evidence type="ECO:0000313" key="4">
    <source>
        <dbReference type="EMBL" id="AUO20152.1"/>
    </source>
</evidence>
<sequence>MKSNTLTIRKMTFCAIFTALIAVGAFIKIPVPPIPFTLQTMFVVLAGLMLGGNMGGISALLYMILGLIGIPIFTGGGGIGYVLKPTFGYIIGFCVGAYAIGKISYKNGKLGGYARMFCGVLAGLGIIYGFGIIYYYFITNFVTSSYPGFWFMILHCFLMTIPGDLITCALACLLAKRVHPVTGRYIYKNA</sequence>
<accession>A0A2K9P4H1</accession>
<dbReference type="GO" id="GO:0015225">
    <property type="term" value="F:biotin transmembrane transporter activity"/>
    <property type="evidence" value="ECO:0007669"/>
    <property type="project" value="UniProtKB-UniRule"/>
</dbReference>
<proteinExistence type="inferred from homology"/>
<dbReference type="PANTHER" id="PTHR34295">
    <property type="entry name" value="BIOTIN TRANSPORTER BIOY"/>
    <property type="match status" value="1"/>
</dbReference>
<keyword evidence="3" id="KW-0812">Transmembrane</keyword>
<feature type="transmembrane region" description="Helical" evidence="3">
    <location>
        <begin position="87"/>
        <end position="105"/>
    </location>
</feature>
<dbReference type="EMBL" id="CP020991">
    <property type="protein sequence ID" value="AUO20152.1"/>
    <property type="molecule type" value="Genomic_DNA"/>
</dbReference>
<dbReference type="RefSeq" id="WP_102366289.1">
    <property type="nucleotide sequence ID" value="NZ_CP020991.1"/>
</dbReference>
<feature type="transmembrane region" description="Helical" evidence="3">
    <location>
        <begin position="149"/>
        <end position="175"/>
    </location>
</feature>
<feature type="transmembrane region" description="Helical" evidence="3">
    <location>
        <begin position="59"/>
        <end position="81"/>
    </location>
</feature>
<dbReference type="Proteomes" id="UP000235589">
    <property type="component" value="Chromosome"/>
</dbReference>
<evidence type="ECO:0000313" key="5">
    <source>
        <dbReference type="Proteomes" id="UP000235589"/>
    </source>
</evidence>
<feature type="transmembrane region" description="Helical" evidence="3">
    <location>
        <begin position="34"/>
        <end position="52"/>
    </location>
</feature>
<name>A0A2K9P4H1_9FIRM</name>
<comment type="similarity">
    <text evidence="1 2">Belongs to the BioY family.</text>
</comment>
<dbReference type="InterPro" id="IPR003784">
    <property type="entry name" value="BioY"/>
</dbReference>
<dbReference type="AlphaFoldDB" id="A0A2K9P4H1"/>
<evidence type="ECO:0000256" key="1">
    <source>
        <dbReference type="ARBA" id="ARBA00010692"/>
    </source>
</evidence>
<keyword evidence="2" id="KW-1003">Cell membrane</keyword>
<dbReference type="Gene3D" id="1.10.1760.20">
    <property type="match status" value="1"/>
</dbReference>